<dbReference type="CDD" id="cd03467">
    <property type="entry name" value="Rieske"/>
    <property type="match status" value="1"/>
</dbReference>
<keyword evidence="2" id="KW-0479">Metal-binding</keyword>
<sequence>MPEKSWFFAINDDDLKEGSMEFARVKGTPVLLIRKNDTVYSLSGKCKHMGCRLSKGTFSEEYVLKCPCHGWEYDIRSGKYLGDKDEELSIFENKIEDGEILVLL</sequence>
<evidence type="ECO:0000313" key="7">
    <source>
        <dbReference type="EMBL" id="SDF71749.1"/>
    </source>
</evidence>
<dbReference type="EMBL" id="FNCA01000003">
    <property type="protein sequence ID" value="SDF71749.1"/>
    <property type="molecule type" value="Genomic_DNA"/>
</dbReference>
<dbReference type="Gene3D" id="2.102.10.10">
    <property type="entry name" value="Rieske [2Fe-2S] iron-sulphur domain"/>
    <property type="match status" value="1"/>
</dbReference>
<keyword evidence="4" id="KW-0411">Iron-sulfur</keyword>
<reference evidence="7 8" key="1">
    <citation type="submission" date="2016-10" db="EMBL/GenBank/DDBJ databases">
        <authorList>
            <person name="Varghese N."/>
            <person name="Submissions S."/>
        </authorList>
    </citation>
    <scope>NUCLEOTIDE SEQUENCE [LARGE SCALE GENOMIC DNA]</scope>
    <source>
        <strain evidence="7 8">PL 12/M</strain>
    </source>
</reference>
<dbReference type="PANTHER" id="PTHR21496">
    <property type="entry name" value="FERREDOXIN-RELATED"/>
    <property type="match status" value="1"/>
</dbReference>
<dbReference type="PANTHER" id="PTHR21496:SF0">
    <property type="entry name" value="RIESKE DOMAIN-CONTAINING PROTEIN"/>
    <property type="match status" value="1"/>
</dbReference>
<keyword evidence="7" id="KW-0560">Oxidoreductase</keyword>
<gene>
    <name evidence="7" type="ORF">SAMN04488589_1219</name>
</gene>
<dbReference type="Pfam" id="PF00355">
    <property type="entry name" value="Rieske"/>
    <property type="match status" value="1"/>
</dbReference>
<organism evidence="7 8">
    <name type="scientific">Methanolobus vulcani</name>
    <dbReference type="NCBI Taxonomy" id="38026"/>
    <lineage>
        <taxon>Archaea</taxon>
        <taxon>Methanobacteriati</taxon>
        <taxon>Methanobacteriota</taxon>
        <taxon>Stenosarchaea group</taxon>
        <taxon>Methanomicrobia</taxon>
        <taxon>Methanosarcinales</taxon>
        <taxon>Methanosarcinaceae</taxon>
        <taxon>Methanolobus</taxon>
    </lineage>
</organism>
<comment type="cofactor">
    <cofactor evidence="5">
        <name>[2Fe-2S] cluster</name>
        <dbReference type="ChEBI" id="CHEBI:190135"/>
    </cofactor>
</comment>
<keyword evidence="8" id="KW-1185">Reference proteome</keyword>
<dbReference type="RefSeq" id="WP_091709569.1">
    <property type="nucleotide sequence ID" value="NZ_FNCA01000003.1"/>
</dbReference>
<keyword evidence="7" id="KW-0223">Dioxygenase</keyword>
<evidence type="ECO:0000256" key="3">
    <source>
        <dbReference type="ARBA" id="ARBA00023004"/>
    </source>
</evidence>
<dbReference type="GO" id="GO:0051537">
    <property type="term" value="F:2 iron, 2 sulfur cluster binding"/>
    <property type="evidence" value="ECO:0007669"/>
    <property type="project" value="UniProtKB-KW"/>
</dbReference>
<dbReference type="GO" id="GO:0046872">
    <property type="term" value="F:metal ion binding"/>
    <property type="evidence" value="ECO:0007669"/>
    <property type="project" value="UniProtKB-KW"/>
</dbReference>
<dbReference type="SUPFAM" id="SSF50022">
    <property type="entry name" value="ISP domain"/>
    <property type="match status" value="1"/>
</dbReference>
<dbReference type="GO" id="GO:0051213">
    <property type="term" value="F:dioxygenase activity"/>
    <property type="evidence" value="ECO:0007669"/>
    <property type="project" value="UniProtKB-KW"/>
</dbReference>
<evidence type="ECO:0000256" key="2">
    <source>
        <dbReference type="ARBA" id="ARBA00022723"/>
    </source>
</evidence>
<keyword evidence="1" id="KW-0001">2Fe-2S</keyword>
<evidence type="ECO:0000313" key="8">
    <source>
        <dbReference type="Proteomes" id="UP000199259"/>
    </source>
</evidence>
<protein>
    <submittedName>
        <fullName evidence="7">Ferredoxin subunit of nitrite reductase or a ring-hydroxylating dioxygenase</fullName>
    </submittedName>
</protein>
<proteinExistence type="predicted"/>
<evidence type="ECO:0000256" key="4">
    <source>
        <dbReference type="ARBA" id="ARBA00023014"/>
    </source>
</evidence>
<feature type="domain" description="Rieske" evidence="6">
    <location>
        <begin position="7"/>
        <end position="102"/>
    </location>
</feature>
<dbReference type="OrthoDB" id="6837at2157"/>
<keyword evidence="3" id="KW-0408">Iron</keyword>
<dbReference type="InterPro" id="IPR017941">
    <property type="entry name" value="Rieske_2Fe-2S"/>
</dbReference>
<comment type="caution">
    <text evidence="7">The sequence shown here is derived from an EMBL/GenBank/DDBJ whole genome shotgun (WGS) entry which is preliminary data.</text>
</comment>
<evidence type="ECO:0000259" key="6">
    <source>
        <dbReference type="PROSITE" id="PS51296"/>
    </source>
</evidence>
<name>A0A7Z7AW52_9EURY</name>
<accession>A0A7Z7AW52</accession>
<dbReference type="AlphaFoldDB" id="A0A7Z7AW52"/>
<dbReference type="Proteomes" id="UP000199259">
    <property type="component" value="Unassembled WGS sequence"/>
</dbReference>
<dbReference type="PROSITE" id="PS51296">
    <property type="entry name" value="RIESKE"/>
    <property type="match status" value="1"/>
</dbReference>
<evidence type="ECO:0000256" key="5">
    <source>
        <dbReference type="ARBA" id="ARBA00034078"/>
    </source>
</evidence>
<dbReference type="InterPro" id="IPR036922">
    <property type="entry name" value="Rieske_2Fe-2S_sf"/>
</dbReference>
<evidence type="ECO:0000256" key="1">
    <source>
        <dbReference type="ARBA" id="ARBA00022714"/>
    </source>
</evidence>